<feature type="region of interest" description="Disordered" evidence="2">
    <location>
        <begin position="546"/>
        <end position="605"/>
    </location>
</feature>
<proteinExistence type="predicted"/>
<name>A0ABM1NP02_DROAR</name>
<dbReference type="InterPro" id="IPR039467">
    <property type="entry name" value="TFIIIB_B''_Myb"/>
</dbReference>
<dbReference type="Pfam" id="PF15963">
    <property type="entry name" value="Myb_DNA-bind_7"/>
    <property type="match status" value="1"/>
</dbReference>
<dbReference type="GeneID" id="108609479"/>
<feature type="domain" description="Myb-like" evidence="3">
    <location>
        <begin position="351"/>
        <end position="399"/>
    </location>
</feature>
<feature type="compositionally biased region" description="Low complexity" evidence="2">
    <location>
        <begin position="546"/>
        <end position="573"/>
    </location>
</feature>
<dbReference type="PANTHER" id="PTHR22929:SF0">
    <property type="entry name" value="TRANSCRIPTION FACTOR TFIIIB COMPONENT B'' HOMOLOG"/>
    <property type="match status" value="1"/>
</dbReference>
<feature type="region of interest" description="Disordered" evidence="2">
    <location>
        <begin position="443"/>
        <end position="463"/>
    </location>
</feature>
<reference evidence="4" key="2">
    <citation type="journal article" date="2016" name="G3 (Bethesda)">
        <title>Genome Evolution in Three Species of Cactophilic Drosophila.</title>
        <authorList>
            <person name="Sanchez-Flores A."/>
            <person name="Penazola F."/>
            <person name="Carpinteyro-Ponce J."/>
            <person name="Nazario-Yepiz N."/>
            <person name="Abreu-Goodger C."/>
            <person name="Machado C.A."/>
            <person name="Markow T.A."/>
        </authorList>
    </citation>
    <scope>NUCLEOTIDE SEQUENCE [LARGE SCALE GENOMIC DNA]</scope>
</reference>
<feature type="region of interest" description="Disordered" evidence="2">
    <location>
        <begin position="88"/>
        <end position="208"/>
    </location>
</feature>
<keyword evidence="4" id="KW-1185">Reference proteome</keyword>
<evidence type="ECO:0000259" key="3">
    <source>
        <dbReference type="SMART" id="SM00717"/>
    </source>
</evidence>
<evidence type="ECO:0000256" key="1">
    <source>
        <dbReference type="ARBA" id="ARBA00004123"/>
    </source>
</evidence>
<dbReference type="InterPro" id="IPR001005">
    <property type="entry name" value="SANT/Myb"/>
</dbReference>
<dbReference type="PANTHER" id="PTHR22929">
    <property type="entry name" value="RNA POLYMERASE III TRANSCRIPTION INITIATION FACTOR B"/>
    <property type="match status" value="1"/>
</dbReference>
<evidence type="ECO:0000313" key="4">
    <source>
        <dbReference type="Proteomes" id="UP000694904"/>
    </source>
</evidence>
<feature type="compositionally biased region" description="Basic residues" evidence="2">
    <location>
        <begin position="582"/>
        <end position="593"/>
    </location>
</feature>
<dbReference type="RefSeq" id="XP_017856688.1">
    <property type="nucleotide sequence ID" value="XM_018001199.1"/>
</dbReference>
<dbReference type="SUPFAM" id="SSF46689">
    <property type="entry name" value="Homeodomain-like"/>
    <property type="match status" value="1"/>
</dbReference>
<feature type="region of interest" description="Disordered" evidence="2">
    <location>
        <begin position="493"/>
        <end position="528"/>
    </location>
</feature>
<dbReference type="InterPro" id="IPR009057">
    <property type="entry name" value="Homeodomain-like_sf"/>
</dbReference>
<feature type="compositionally biased region" description="Basic and acidic residues" evidence="2">
    <location>
        <begin position="22"/>
        <end position="36"/>
    </location>
</feature>
<gene>
    <name evidence="5" type="primary">LOC108609479</name>
</gene>
<sequence length="793" mass="89675">MSSRRQRIKAPANLTQIKRKPRKEDTDPEARVEAEPLNHPTPSSKQEHPEDDASEVAFKMPAASNAGQLDDVFHSDLEDNVIQMDLQKSASGFPMSPSKAQARQRVRPTPVFGQRRNSFVGSPLAADLDGDYPSPGTPTRRERYLSGSSMSGVSGTPQQVQASPKYFPGGVMSPGMGRIRTESSCSAYSDSGGGGGKQRKGESDKALTQAQQRINVKRDFETRFNKGIPDKSTFKMFDMIFYNPESNPMEQKPLVTTIKAEANGSSIGSVDESKPTSDELLEAKTEPAATTAAMPVPQLKLDANGEMIIDEKTLEIETTAEVEARKVLANSSLILMDETTGDNGFYKRHKRTPTWTPDDTIRFYRSLQIIGTDFSLMCQMFPKRTRRDLKLKYKREERVNGQLINKALLYPKAFNIQELKNQLELEDRERYEVHREWQQIVSAKAKQPRKKRAKSQQSKATRALSDGDLVYENEHVTKEKLGKHALAKRRAALQNQGEGGAAKRKRQPLKCHQAQGEHQEKQPMEKQLEKLQEIIQQQQQEKLLQQQQEKLPQQQQEQQEKPQQQQQEKPQQHQQKHEQQHSVKKKLKQKVLKKMQPNPKRPKEYISEVNQPVPVHLLRVFPAIKREKEMEAEQISSDPIIETKAEQLQQELNSLLDEGHAEVRVKMTSEKVVDLEEGGRNCVSNMDTVTRSETVYSTETNATYIVDFISEPPGPEVPEQGPNFGEEVNEHDIEQIITELSEGSMVLVSSLDGGQNGRVLNEIYMYDSQTGDLSEQPLKIPEHIVQCILNVMS</sequence>
<reference evidence="4" key="1">
    <citation type="journal article" date="1997" name="Nucleic Acids Res.">
        <title>tRNAscan-SE: a program for improved detection of transfer RNA genes in genomic sequence.</title>
        <authorList>
            <person name="Lowe T.M."/>
            <person name="Eddy S.R."/>
        </authorList>
    </citation>
    <scope>NUCLEOTIDE SEQUENCE [LARGE SCALE GENOMIC DNA]</scope>
</reference>
<comment type="subcellular location">
    <subcellularLocation>
        <location evidence="1">Nucleus</location>
    </subcellularLocation>
</comment>
<protein>
    <submittedName>
        <fullName evidence="5">RNA polymerase II degradation factor 1</fullName>
    </submittedName>
</protein>
<feature type="compositionally biased region" description="Basic and acidic residues" evidence="2">
    <location>
        <begin position="515"/>
        <end position="528"/>
    </location>
</feature>
<organism evidence="4 5">
    <name type="scientific">Drosophila arizonae</name>
    <name type="common">Fruit fly</name>
    <dbReference type="NCBI Taxonomy" id="7263"/>
    <lineage>
        <taxon>Eukaryota</taxon>
        <taxon>Metazoa</taxon>
        <taxon>Ecdysozoa</taxon>
        <taxon>Arthropoda</taxon>
        <taxon>Hexapoda</taxon>
        <taxon>Insecta</taxon>
        <taxon>Pterygota</taxon>
        <taxon>Neoptera</taxon>
        <taxon>Endopterygota</taxon>
        <taxon>Diptera</taxon>
        <taxon>Brachycera</taxon>
        <taxon>Muscomorpha</taxon>
        <taxon>Ephydroidea</taxon>
        <taxon>Drosophilidae</taxon>
        <taxon>Drosophila</taxon>
    </lineage>
</organism>
<feature type="region of interest" description="Disordered" evidence="2">
    <location>
        <begin position="1"/>
        <end position="71"/>
    </location>
</feature>
<dbReference type="CDD" id="cd00167">
    <property type="entry name" value="SANT"/>
    <property type="match status" value="1"/>
</dbReference>
<evidence type="ECO:0000256" key="2">
    <source>
        <dbReference type="SAM" id="MobiDB-lite"/>
    </source>
</evidence>
<feature type="compositionally biased region" description="Polar residues" evidence="2">
    <location>
        <begin position="146"/>
        <end position="162"/>
    </location>
</feature>
<dbReference type="SMART" id="SM00717">
    <property type="entry name" value="SANT"/>
    <property type="match status" value="1"/>
</dbReference>
<accession>A0ABM1NP02</accession>
<reference evidence="5" key="3">
    <citation type="submission" date="2025-08" db="UniProtKB">
        <authorList>
            <consortium name="RefSeq"/>
        </authorList>
    </citation>
    <scope>IDENTIFICATION</scope>
    <source>
        <tissue evidence="5">Whole organism</tissue>
    </source>
</reference>
<evidence type="ECO:0000313" key="5">
    <source>
        <dbReference type="RefSeq" id="XP_017856688.1"/>
    </source>
</evidence>
<dbReference type="Proteomes" id="UP000694904">
    <property type="component" value="Chromosome 3"/>
</dbReference>